<dbReference type="EMBL" id="JAHQIW010002079">
    <property type="protein sequence ID" value="KAJ1354419.1"/>
    <property type="molecule type" value="Genomic_DNA"/>
</dbReference>
<protein>
    <submittedName>
        <fullName evidence="1">Uncharacterized protein</fullName>
    </submittedName>
</protein>
<gene>
    <name evidence="1" type="ORF">KIN20_011349</name>
</gene>
<dbReference type="AlphaFoldDB" id="A0AAD5N030"/>
<evidence type="ECO:0000313" key="1">
    <source>
        <dbReference type="EMBL" id="KAJ1354419.1"/>
    </source>
</evidence>
<keyword evidence="2" id="KW-1185">Reference proteome</keyword>
<name>A0AAD5N030_PARTN</name>
<proteinExistence type="predicted"/>
<comment type="caution">
    <text evidence="1">The sequence shown here is derived from an EMBL/GenBank/DDBJ whole genome shotgun (WGS) entry which is preliminary data.</text>
</comment>
<dbReference type="Proteomes" id="UP001196413">
    <property type="component" value="Unassembled WGS sequence"/>
</dbReference>
<evidence type="ECO:0000313" key="2">
    <source>
        <dbReference type="Proteomes" id="UP001196413"/>
    </source>
</evidence>
<reference evidence="1" key="1">
    <citation type="submission" date="2021-06" db="EMBL/GenBank/DDBJ databases">
        <title>Parelaphostrongylus tenuis whole genome reference sequence.</title>
        <authorList>
            <person name="Garwood T.J."/>
            <person name="Larsen P.A."/>
            <person name="Fountain-Jones N.M."/>
            <person name="Garbe J.R."/>
            <person name="Macchietto M.G."/>
            <person name="Kania S.A."/>
            <person name="Gerhold R.W."/>
            <person name="Richards J.E."/>
            <person name="Wolf T.M."/>
        </authorList>
    </citation>
    <scope>NUCLEOTIDE SEQUENCE</scope>
    <source>
        <strain evidence="1">MNPRO001-30</strain>
        <tissue evidence="1">Meninges</tissue>
    </source>
</reference>
<accession>A0AAD5N030</accession>
<organism evidence="1 2">
    <name type="scientific">Parelaphostrongylus tenuis</name>
    <name type="common">Meningeal worm</name>
    <dbReference type="NCBI Taxonomy" id="148309"/>
    <lineage>
        <taxon>Eukaryota</taxon>
        <taxon>Metazoa</taxon>
        <taxon>Ecdysozoa</taxon>
        <taxon>Nematoda</taxon>
        <taxon>Chromadorea</taxon>
        <taxon>Rhabditida</taxon>
        <taxon>Rhabditina</taxon>
        <taxon>Rhabditomorpha</taxon>
        <taxon>Strongyloidea</taxon>
        <taxon>Metastrongylidae</taxon>
        <taxon>Parelaphostrongylus</taxon>
    </lineage>
</organism>
<sequence length="66" mass="7771">MGEERTDVNVIDEGYVEYYEYLGQGIHKLLESGITLEAECDLRPSSPTILQSAMWYYISRYKFVWI</sequence>